<proteinExistence type="predicted"/>
<evidence type="ECO:0000256" key="1">
    <source>
        <dbReference type="ARBA" id="ARBA00022679"/>
    </source>
</evidence>
<dbReference type="Gene3D" id="3.30.420.10">
    <property type="entry name" value="Ribonuclease H-like superfamily/Ribonuclease H"/>
    <property type="match status" value="1"/>
</dbReference>
<feature type="region of interest" description="Disordered" evidence="7">
    <location>
        <begin position="160"/>
        <end position="186"/>
    </location>
</feature>
<dbReference type="EMBL" id="JACGWN010000014">
    <property type="protein sequence ID" value="KAL0406157.1"/>
    <property type="molecule type" value="Genomic_DNA"/>
</dbReference>
<dbReference type="Pfam" id="PF17921">
    <property type="entry name" value="Integrase_H2C2"/>
    <property type="match status" value="1"/>
</dbReference>
<dbReference type="InterPro" id="IPR041588">
    <property type="entry name" value="Integrase_H2C2"/>
</dbReference>
<gene>
    <name evidence="9" type="ORF">Slati_3929600</name>
</gene>
<dbReference type="SUPFAM" id="SSF56672">
    <property type="entry name" value="DNA/RNA polymerases"/>
    <property type="match status" value="2"/>
</dbReference>
<dbReference type="PROSITE" id="PS50994">
    <property type="entry name" value="INTEGRASE"/>
    <property type="match status" value="1"/>
</dbReference>
<evidence type="ECO:0000256" key="7">
    <source>
        <dbReference type="SAM" id="MobiDB-lite"/>
    </source>
</evidence>
<keyword evidence="6" id="KW-0695">RNA-directed DNA polymerase</keyword>
<reference evidence="9" key="1">
    <citation type="submission" date="2020-06" db="EMBL/GenBank/DDBJ databases">
        <authorList>
            <person name="Li T."/>
            <person name="Hu X."/>
            <person name="Zhang T."/>
            <person name="Song X."/>
            <person name="Zhang H."/>
            <person name="Dai N."/>
            <person name="Sheng W."/>
            <person name="Hou X."/>
            <person name="Wei L."/>
        </authorList>
    </citation>
    <scope>NUCLEOTIDE SEQUENCE</scope>
    <source>
        <strain evidence="9">KEN1</strain>
        <tissue evidence="9">Leaf</tissue>
    </source>
</reference>
<dbReference type="GO" id="GO:0003964">
    <property type="term" value="F:RNA-directed DNA polymerase activity"/>
    <property type="evidence" value="ECO:0007669"/>
    <property type="project" value="UniProtKB-KW"/>
</dbReference>
<keyword evidence="4" id="KW-0255">Endonuclease</keyword>
<dbReference type="GO" id="GO:0003676">
    <property type="term" value="F:nucleic acid binding"/>
    <property type="evidence" value="ECO:0007669"/>
    <property type="project" value="InterPro"/>
</dbReference>
<keyword evidence="1" id="KW-0808">Transferase</keyword>
<evidence type="ECO:0000313" key="9">
    <source>
        <dbReference type="EMBL" id="KAL0406157.1"/>
    </source>
</evidence>
<evidence type="ECO:0000256" key="4">
    <source>
        <dbReference type="ARBA" id="ARBA00022759"/>
    </source>
</evidence>
<comment type="caution">
    <text evidence="9">The sequence shown here is derived from an EMBL/GenBank/DDBJ whole genome shotgun (WGS) entry which is preliminary data.</text>
</comment>
<feature type="region of interest" description="Disordered" evidence="7">
    <location>
        <begin position="75"/>
        <end position="109"/>
    </location>
</feature>
<keyword evidence="2" id="KW-0548">Nucleotidyltransferase</keyword>
<dbReference type="PANTHER" id="PTHR37984">
    <property type="entry name" value="PROTEIN CBG26694"/>
    <property type="match status" value="1"/>
</dbReference>
<dbReference type="Gene3D" id="1.10.340.70">
    <property type="match status" value="1"/>
</dbReference>
<evidence type="ECO:0000256" key="2">
    <source>
        <dbReference type="ARBA" id="ARBA00022695"/>
    </source>
</evidence>
<dbReference type="InterPro" id="IPR012337">
    <property type="entry name" value="RNaseH-like_sf"/>
</dbReference>
<dbReference type="InterPro" id="IPR043128">
    <property type="entry name" value="Rev_trsase/Diguanyl_cyclase"/>
</dbReference>
<feature type="region of interest" description="Disordered" evidence="7">
    <location>
        <begin position="1"/>
        <end position="22"/>
    </location>
</feature>
<dbReference type="GO" id="GO:0004519">
    <property type="term" value="F:endonuclease activity"/>
    <property type="evidence" value="ECO:0007669"/>
    <property type="project" value="UniProtKB-KW"/>
</dbReference>
<reference evidence="9" key="2">
    <citation type="journal article" date="2024" name="Plant">
        <title>Genomic evolution and insights into agronomic trait innovations of Sesamum species.</title>
        <authorList>
            <person name="Miao H."/>
            <person name="Wang L."/>
            <person name="Qu L."/>
            <person name="Liu H."/>
            <person name="Sun Y."/>
            <person name="Le M."/>
            <person name="Wang Q."/>
            <person name="Wei S."/>
            <person name="Zheng Y."/>
            <person name="Lin W."/>
            <person name="Duan Y."/>
            <person name="Cao H."/>
            <person name="Xiong S."/>
            <person name="Wang X."/>
            <person name="Wei L."/>
            <person name="Li C."/>
            <person name="Ma Q."/>
            <person name="Ju M."/>
            <person name="Zhao R."/>
            <person name="Li G."/>
            <person name="Mu C."/>
            <person name="Tian Q."/>
            <person name="Mei H."/>
            <person name="Zhang T."/>
            <person name="Gao T."/>
            <person name="Zhang H."/>
        </authorList>
    </citation>
    <scope>NUCLEOTIDE SEQUENCE</scope>
    <source>
        <strain evidence="9">KEN1</strain>
    </source>
</reference>
<keyword evidence="5" id="KW-0378">Hydrolase</keyword>
<feature type="compositionally biased region" description="Basic and acidic residues" evidence="7">
    <location>
        <begin position="160"/>
        <end position="184"/>
    </location>
</feature>
<dbReference type="InterPro" id="IPR041373">
    <property type="entry name" value="RT_RNaseH"/>
</dbReference>
<name>A0AAW2TN48_9LAMI</name>
<dbReference type="GO" id="GO:0015074">
    <property type="term" value="P:DNA integration"/>
    <property type="evidence" value="ECO:0007669"/>
    <property type="project" value="InterPro"/>
</dbReference>
<evidence type="ECO:0000256" key="6">
    <source>
        <dbReference type="ARBA" id="ARBA00022918"/>
    </source>
</evidence>
<dbReference type="InterPro" id="IPR001584">
    <property type="entry name" value="Integrase_cat-core"/>
</dbReference>
<dbReference type="InterPro" id="IPR043502">
    <property type="entry name" value="DNA/RNA_pol_sf"/>
</dbReference>
<sequence>MAVEGKGLLSRPKSYKDGPRQHRSDMFCRFHNDYGHTTKECRQLKSEIERLIQNGYLQEYVCWEKVRGTRPYQKYETDNDVKNPRPGSPAKDIPRSSMRKKPVETHRGLESLRTSSNTLVITALLANYKIERVFIESGSSFDILFGEAYDQMQLGDILREASDKENSNKRGKEPMPRPEPKEEAPVAVQPVEELLTVELVLGDPGKVTKIGSKMKEDVRDQVVSCLRNNKDIFAWTPQDLEGIDLGVITHHLNLDPIIRPVKQKKRHFGPEKDKIIQGEVNKLLTAGHIREIQFPKWLSNIVLVPKPGIPRDNASTRRPQKGQLHHLRRHVLLRSHAVRAEERRSHLSKTGGQNIPTSTRQEHGGVHGRYARKKQGGSPLCRRLEETFAVLRQYRLKLNPGKCAFGVSGGRFLGFMVTQRGIKANSDKIKAILDIGPPANINEVQRLTGRIAALSRFISKSAEKGLPFFKTLRKAISSVLVLEEESNQTPIYYVSIVLNGAEGRYPLIEKMALPLVITARILRLYFLTYPVGVRTNTLLKQVLGKPEASGRLVKWAIELSEYDFSYRPKTTIKAQALADFVSKITGTTQKKKIAKHDVSLYNICLNHESQASNNNDWRTPIIRWIDEGHLPGDRWEATKIKTRAICFLTEGGILYKKSFTHPLLRCLYQEEGLHVLKEIHDGCCRSHIGTWTLANKALRAGYFWPTMKQDARYLVNKCEKCQKHATLIHQPVEPLNVMLSLCPFSQLGMDIVGPFLLGPRQRKFLLVAIDYFTKWVKAEPLAHITEGEVMKFIWKNIICRFGLPRELILDNGRQFQGRIYKIGVQDCT</sequence>
<dbReference type="SUPFAM" id="SSF53098">
    <property type="entry name" value="Ribonuclease H-like"/>
    <property type="match status" value="1"/>
</dbReference>
<evidence type="ECO:0000259" key="8">
    <source>
        <dbReference type="PROSITE" id="PS50994"/>
    </source>
</evidence>
<dbReference type="Gene3D" id="3.30.70.270">
    <property type="match status" value="1"/>
</dbReference>
<feature type="compositionally biased region" description="Polar residues" evidence="7">
    <location>
        <begin position="348"/>
        <end position="359"/>
    </location>
</feature>
<feature type="domain" description="Integrase catalytic" evidence="8">
    <location>
        <begin position="739"/>
        <end position="828"/>
    </location>
</feature>
<accession>A0AAW2TN48</accession>
<dbReference type="PANTHER" id="PTHR37984:SF5">
    <property type="entry name" value="PROTEIN NYNRIN-LIKE"/>
    <property type="match status" value="1"/>
</dbReference>
<protein>
    <recommendedName>
        <fullName evidence="8">Integrase catalytic domain-containing protein</fullName>
    </recommendedName>
</protein>
<dbReference type="InterPro" id="IPR036397">
    <property type="entry name" value="RNaseH_sf"/>
</dbReference>
<evidence type="ECO:0000256" key="5">
    <source>
        <dbReference type="ARBA" id="ARBA00022801"/>
    </source>
</evidence>
<dbReference type="AlphaFoldDB" id="A0AAW2TN48"/>
<keyword evidence="3" id="KW-0540">Nuclease</keyword>
<evidence type="ECO:0000256" key="3">
    <source>
        <dbReference type="ARBA" id="ARBA00022722"/>
    </source>
</evidence>
<organism evidence="9">
    <name type="scientific">Sesamum latifolium</name>
    <dbReference type="NCBI Taxonomy" id="2727402"/>
    <lineage>
        <taxon>Eukaryota</taxon>
        <taxon>Viridiplantae</taxon>
        <taxon>Streptophyta</taxon>
        <taxon>Embryophyta</taxon>
        <taxon>Tracheophyta</taxon>
        <taxon>Spermatophyta</taxon>
        <taxon>Magnoliopsida</taxon>
        <taxon>eudicotyledons</taxon>
        <taxon>Gunneridae</taxon>
        <taxon>Pentapetalae</taxon>
        <taxon>asterids</taxon>
        <taxon>lamiids</taxon>
        <taxon>Lamiales</taxon>
        <taxon>Pedaliaceae</taxon>
        <taxon>Sesamum</taxon>
    </lineage>
</organism>
<dbReference type="GO" id="GO:0016787">
    <property type="term" value="F:hydrolase activity"/>
    <property type="evidence" value="ECO:0007669"/>
    <property type="project" value="UniProtKB-KW"/>
</dbReference>
<dbReference type="InterPro" id="IPR050951">
    <property type="entry name" value="Retrovirus_Pol_polyprotein"/>
</dbReference>
<dbReference type="Gene3D" id="3.10.10.10">
    <property type="entry name" value="HIV Type 1 Reverse Transcriptase, subunit A, domain 1"/>
    <property type="match status" value="1"/>
</dbReference>
<feature type="region of interest" description="Disordered" evidence="7">
    <location>
        <begin position="338"/>
        <end position="376"/>
    </location>
</feature>
<dbReference type="Pfam" id="PF17917">
    <property type="entry name" value="RT_RNaseH"/>
    <property type="match status" value="1"/>
</dbReference>